<dbReference type="AlphaFoldDB" id="A0A0C3PJC1"/>
<gene>
    <name evidence="1" type="ORF">M404DRAFT_992511</name>
</gene>
<dbReference type="InParanoid" id="A0A0C3PJC1"/>
<evidence type="ECO:0000313" key="1">
    <source>
        <dbReference type="EMBL" id="KIO14245.1"/>
    </source>
</evidence>
<proteinExistence type="predicted"/>
<dbReference type="EMBL" id="KN831945">
    <property type="protein sequence ID" value="KIO14245.1"/>
    <property type="molecule type" value="Genomic_DNA"/>
</dbReference>
<evidence type="ECO:0000313" key="2">
    <source>
        <dbReference type="Proteomes" id="UP000054217"/>
    </source>
</evidence>
<reference evidence="1 2" key="1">
    <citation type="submission" date="2014-04" db="EMBL/GenBank/DDBJ databases">
        <authorList>
            <consortium name="DOE Joint Genome Institute"/>
            <person name="Kuo A."/>
            <person name="Kohler A."/>
            <person name="Costa M.D."/>
            <person name="Nagy L.G."/>
            <person name="Floudas D."/>
            <person name="Copeland A."/>
            <person name="Barry K.W."/>
            <person name="Cichocki N."/>
            <person name="Veneault-Fourrey C."/>
            <person name="LaButti K."/>
            <person name="Lindquist E.A."/>
            <person name="Lipzen A."/>
            <person name="Lundell T."/>
            <person name="Morin E."/>
            <person name="Murat C."/>
            <person name="Sun H."/>
            <person name="Tunlid A."/>
            <person name="Henrissat B."/>
            <person name="Grigoriev I.V."/>
            <person name="Hibbett D.S."/>
            <person name="Martin F."/>
            <person name="Nordberg H.P."/>
            <person name="Cantor M.N."/>
            <person name="Hua S.X."/>
        </authorList>
    </citation>
    <scope>NUCLEOTIDE SEQUENCE [LARGE SCALE GENOMIC DNA]</scope>
    <source>
        <strain evidence="1 2">Marx 270</strain>
    </source>
</reference>
<name>A0A0C3PJC1_PISTI</name>
<keyword evidence="2" id="KW-1185">Reference proteome</keyword>
<dbReference type="HOGENOM" id="CLU_2758807_0_0_1"/>
<organism evidence="1 2">
    <name type="scientific">Pisolithus tinctorius Marx 270</name>
    <dbReference type="NCBI Taxonomy" id="870435"/>
    <lineage>
        <taxon>Eukaryota</taxon>
        <taxon>Fungi</taxon>
        <taxon>Dikarya</taxon>
        <taxon>Basidiomycota</taxon>
        <taxon>Agaricomycotina</taxon>
        <taxon>Agaricomycetes</taxon>
        <taxon>Agaricomycetidae</taxon>
        <taxon>Boletales</taxon>
        <taxon>Sclerodermatineae</taxon>
        <taxon>Pisolithaceae</taxon>
        <taxon>Pisolithus</taxon>
    </lineage>
</organism>
<accession>A0A0C3PJC1</accession>
<sequence length="70" mass="7983">MENMPPIRYALILPLNDPPFRTVASSFPSKCALPLESSRRQEGSARLISLTTRGLMSCVHRMHRYAYAYI</sequence>
<protein>
    <submittedName>
        <fullName evidence="1">Uncharacterized protein</fullName>
    </submittedName>
</protein>
<reference evidence="2" key="2">
    <citation type="submission" date="2015-01" db="EMBL/GenBank/DDBJ databases">
        <title>Evolutionary Origins and Diversification of the Mycorrhizal Mutualists.</title>
        <authorList>
            <consortium name="DOE Joint Genome Institute"/>
            <consortium name="Mycorrhizal Genomics Consortium"/>
            <person name="Kohler A."/>
            <person name="Kuo A."/>
            <person name="Nagy L.G."/>
            <person name="Floudas D."/>
            <person name="Copeland A."/>
            <person name="Barry K.W."/>
            <person name="Cichocki N."/>
            <person name="Veneault-Fourrey C."/>
            <person name="LaButti K."/>
            <person name="Lindquist E.A."/>
            <person name="Lipzen A."/>
            <person name="Lundell T."/>
            <person name="Morin E."/>
            <person name="Murat C."/>
            <person name="Riley R."/>
            <person name="Ohm R."/>
            <person name="Sun H."/>
            <person name="Tunlid A."/>
            <person name="Henrissat B."/>
            <person name="Grigoriev I.V."/>
            <person name="Hibbett D.S."/>
            <person name="Martin F."/>
        </authorList>
    </citation>
    <scope>NUCLEOTIDE SEQUENCE [LARGE SCALE GENOMIC DNA]</scope>
    <source>
        <strain evidence="2">Marx 270</strain>
    </source>
</reference>
<dbReference type="Proteomes" id="UP000054217">
    <property type="component" value="Unassembled WGS sequence"/>
</dbReference>